<dbReference type="InterPro" id="IPR023696">
    <property type="entry name" value="Ureohydrolase_dom_sf"/>
</dbReference>
<name>A0ABS2DUG7_9BURK</name>
<dbReference type="Pfam" id="PF00850">
    <property type="entry name" value="Hist_deacetyl"/>
    <property type="match status" value="1"/>
</dbReference>
<keyword evidence="2" id="KW-0175">Coiled coil</keyword>
<dbReference type="EMBL" id="JACJJC010000032">
    <property type="protein sequence ID" value="MBM6704958.1"/>
    <property type="molecule type" value="Genomic_DNA"/>
</dbReference>
<dbReference type="PRINTS" id="PR01270">
    <property type="entry name" value="HDASUPER"/>
</dbReference>
<dbReference type="RefSeq" id="WP_205104502.1">
    <property type="nucleotide sequence ID" value="NZ_JACJJC010000032.1"/>
</dbReference>
<proteinExistence type="inferred from homology"/>
<feature type="domain" description="Histone deacetylase" evidence="3">
    <location>
        <begin position="29"/>
        <end position="314"/>
    </location>
</feature>
<evidence type="ECO:0000256" key="2">
    <source>
        <dbReference type="SAM" id="Coils"/>
    </source>
</evidence>
<dbReference type="InterPro" id="IPR000286">
    <property type="entry name" value="HDACs"/>
</dbReference>
<protein>
    <submittedName>
        <fullName evidence="4">Histone deacetylase family protein</fullName>
    </submittedName>
</protein>
<organism evidence="4 5">
    <name type="scientific">Sutterella massiliensis</name>
    <dbReference type="NCBI Taxonomy" id="1816689"/>
    <lineage>
        <taxon>Bacteria</taxon>
        <taxon>Pseudomonadati</taxon>
        <taxon>Pseudomonadota</taxon>
        <taxon>Betaproteobacteria</taxon>
        <taxon>Burkholderiales</taxon>
        <taxon>Sutterellaceae</taxon>
        <taxon>Sutterella</taxon>
    </lineage>
</organism>
<dbReference type="InterPro" id="IPR023801">
    <property type="entry name" value="His_deacetylse_dom"/>
</dbReference>
<evidence type="ECO:0000313" key="5">
    <source>
        <dbReference type="Proteomes" id="UP000715095"/>
    </source>
</evidence>
<feature type="coiled-coil region" evidence="2">
    <location>
        <begin position="258"/>
        <end position="285"/>
    </location>
</feature>
<gene>
    <name evidence="4" type="ORF">H6A60_10810</name>
</gene>
<accession>A0ABS2DUG7</accession>
<reference evidence="4 5" key="1">
    <citation type="journal article" date="2021" name="Sci. Rep.">
        <title>The distribution of antibiotic resistance genes in chicken gut microbiota commensals.</title>
        <authorList>
            <person name="Juricova H."/>
            <person name="Matiasovicova J."/>
            <person name="Kubasova T."/>
            <person name="Cejkova D."/>
            <person name="Rychlik I."/>
        </authorList>
    </citation>
    <scope>NUCLEOTIDE SEQUENCE [LARGE SCALE GENOMIC DNA]</scope>
    <source>
        <strain evidence="4 5">An829</strain>
    </source>
</reference>
<evidence type="ECO:0000259" key="3">
    <source>
        <dbReference type="Pfam" id="PF00850"/>
    </source>
</evidence>
<sequence>MIDSNWRRLPTGYFTHQLVELPNPLENAPESPERIEAIETRLMAGGVDDILRRVDCGPAPRETVLLAHDADYLADLERASAGDAEALKRFSEPDTKVGPDTFRCAMASAGAVVRAVDELFTRTVKNAFCAVRPPGHHAWRNRASGFCYLNNVAIGALYARARYKLERIAVLDFDVHHGDGTESILAGLPQFRFFSLFQWPLFPFTRMEPTPENVVATPLAAGAEGHVLSDVVEHIWLPALEAYKPQLVLLSAGFDAHVEEHMAQLKAAEIDYARMTRRLVRAAGELCEGRLVSVLEGGYAVRSLARSVLTHIQGLVRND</sequence>
<dbReference type="Proteomes" id="UP000715095">
    <property type="component" value="Unassembled WGS sequence"/>
</dbReference>
<dbReference type="InterPro" id="IPR037138">
    <property type="entry name" value="His_deacetylse_dom_sf"/>
</dbReference>
<dbReference type="SUPFAM" id="SSF52768">
    <property type="entry name" value="Arginase/deacetylase"/>
    <property type="match status" value="1"/>
</dbReference>
<evidence type="ECO:0000313" key="4">
    <source>
        <dbReference type="EMBL" id="MBM6704958.1"/>
    </source>
</evidence>
<comment type="similarity">
    <text evidence="1">Belongs to the histone deacetylase family.</text>
</comment>
<dbReference type="PANTHER" id="PTHR10625:SF10">
    <property type="entry name" value="HISTONE DEACETYLASE HDAC1"/>
    <property type="match status" value="1"/>
</dbReference>
<dbReference type="Gene3D" id="3.40.800.20">
    <property type="entry name" value="Histone deacetylase domain"/>
    <property type="match status" value="1"/>
</dbReference>
<comment type="caution">
    <text evidence="4">The sequence shown here is derived from an EMBL/GenBank/DDBJ whole genome shotgun (WGS) entry which is preliminary data.</text>
</comment>
<keyword evidence="5" id="KW-1185">Reference proteome</keyword>
<dbReference type="CDD" id="cd11599">
    <property type="entry name" value="HDAC_classII_2"/>
    <property type="match status" value="1"/>
</dbReference>
<dbReference type="PANTHER" id="PTHR10625">
    <property type="entry name" value="HISTONE DEACETYLASE HDAC1-RELATED"/>
    <property type="match status" value="1"/>
</dbReference>
<evidence type="ECO:0000256" key="1">
    <source>
        <dbReference type="ARBA" id="ARBA00005947"/>
    </source>
</evidence>